<feature type="domain" description="EF-hand" evidence="3">
    <location>
        <begin position="164"/>
        <end position="199"/>
    </location>
</feature>
<evidence type="ECO:0000256" key="2">
    <source>
        <dbReference type="ARBA" id="ARBA00022837"/>
    </source>
</evidence>
<dbReference type="Pfam" id="PF13499">
    <property type="entry name" value="EF-hand_7"/>
    <property type="match status" value="2"/>
</dbReference>
<comment type="caution">
    <text evidence="4">The sequence shown here is derived from an EMBL/GenBank/DDBJ whole genome shotgun (WGS) entry which is preliminary data.</text>
</comment>
<accession>A0AB34J8M7</accession>
<dbReference type="PROSITE" id="PS00018">
    <property type="entry name" value="EF_HAND_1"/>
    <property type="match status" value="3"/>
</dbReference>
<dbReference type="Proteomes" id="UP001515480">
    <property type="component" value="Unassembled WGS sequence"/>
</dbReference>
<keyword evidence="5" id="KW-1185">Reference proteome</keyword>
<organism evidence="4 5">
    <name type="scientific">Prymnesium parvum</name>
    <name type="common">Toxic golden alga</name>
    <dbReference type="NCBI Taxonomy" id="97485"/>
    <lineage>
        <taxon>Eukaryota</taxon>
        <taxon>Haptista</taxon>
        <taxon>Haptophyta</taxon>
        <taxon>Prymnesiophyceae</taxon>
        <taxon>Prymnesiales</taxon>
        <taxon>Prymnesiaceae</taxon>
        <taxon>Prymnesium</taxon>
    </lineage>
</organism>
<feature type="domain" description="EF-hand" evidence="3">
    <location>
        <begin position="200"/>
        <end position="235"/>
    </location>
</feature>
<dbReference type="SMART" id="SM00054">
    <property type="entry name" value="EFh"/>
    <property type="match status" value="4"/>
</dbReference>
<keyword evidence="1" id="KW-0677">Repeat</keyword>
<dbReference type="EMBL" id="JBGBPQ010000012">
    <property type="protein sequence ID" value="KAL1514929.1"/>
    <property type="molecule type" value="Genomic_DNA"/>
</dbReference>
<dbReference type="AlphaFoldDB" id="A0AB34J8M7"/>
<reference evidence="4 5" key="1">
    <citation type="journal article" date="2024" name="Science">
        <title>Giant polyketide synthase enzymes in the biosynthesis of giant marine polyether toxins.</title>
        <authorList>
            <person name="Fallon T.R."/>
            <person name="Shende V.V."/>
            <person name="Wierzbicki I.H."/>
            <person name="Pendleton A.L."/>
            <person name="Watervoot N.F."/>
            <person name="Auber R.P."/>
            <person name="Gonzalez D.J."/>
            <person name="Wisecaver J.H."/>
            <person name="Moore B.S."/>
        </authorList>
    </citation>
    <scope>NUCLEOTIDE SEQUENCE [LARGE SCALE GENOMIC DNA]</scope>
    <source>
        <strain evidence="4 5">12B1</strain>
    </source>
</reference>
<proteinExistence type="predicted"/>
<dbReference type="PANTHER" id="PTHR23050">
    <property type="entry name" value="CALCIUM BINDING PROTEIN"/>
    <property type="match status" value="1"/>
</dbReference>
<sequence>MAVATHARFSSYGDALGNNSSAEQVEGIDYLEKAFRSFDKDGSNYIDPQELVAALTMLGVKYVDGVEDVDGDGRLSLKDLDKDGDQKISFEEFKVLAKVLPKREHPIYKGALTQKPVQMPRDVSRASPVQRKRAEAQAKTQKAFDDALDRLCKCLGVEEVKRLRQDNYLRLKFDSLDKSSDGRVDIKELKQMLRRENPELSAMDAWLLMNVADTNNDTCITFDEFRKLMRTLTDRPQA</sequence>
<evidence type="ECO:0000313" key="4">
    <source>
        <dbReference type="EMBL" id="KAL1514929.1"/>
    </source>
</evidence>
<evidence type="ECO:0000256" key="1">
    <source>
        <dbReference type="ARBA" id="ARBA00022737"/>
    </source>
</evidence>
<evidence type="ECO:0000313" key="5">
    <source>
        <dbReference type="Proteomes" id="UP001515480"/>
    </source>
</evidence>
<dbReference type="InterPro" id="IPR002048">
    <property type="entry name" value="EF_hand_dom"/>
</dbReference>
<dbReference type="InterPro" id="IPR018247">
    <property type="entry name" value="EF_Hand_1_Ca_BS"/>
</dbReference>
<gene>
    <name evidence="4" type="ORF">AB1Y20_004008</name>
</gene>
<feature type="domain" description="EF-hand" evidence="3">
    <location>
        <begin position="78"/>
        <end position="103"/>
    </location>
</feature>
<feature type="domain" description="EF-hand" evidence="3">
    <location>
        <begin position="26"/>
        <end position="61"/>
    </location>
</feature>
<dbReference type="InterPro" id="IPR011992">
    <property type="entry name" value="EF-hand-dom_pair"/>
</dbReference>
<dbReference type="SUPFAM" id="SSF47473">
    <property type="entry name" value="EF-hand"/>
    <property type="match status" value="1"/>
</dbReference>
<dbReference type="CDD" id="cd00051">
    <property type="entry name" value="EFh"/>
    <property type="match status" value="1"/>
</dbReference>
<dbReference type="GO" id="GO:0005509">
    <property type="term" value="F:calcium ion binding"/>
    <property type="evidence" value="ECO:0007669"/>
    <property type="project" value="InterPro"/>
</dbReference>
<name>A0AB34J8M7_PRYPA</name>
<dbReference type="PROSITE" id="PS50222">
    <property type="entry name" value="EF_HAND_2"/>
    <property type="match status" value="4"/>
</dbReference>
<dbReference type="InterPro" id="IPR050145">
    <property type="entry name" value="Centrin_CML-like"/>
</dbReference>
<dbReference type="Gene3D" id="1.10.238.10">
    <property type="entry name" value="EF-hand"/>
    <property type="match status" value="2"/>
</dbReference>
<protein>
    <recommendedName>
        <fullName evidence="3">EF-hand domain-containing protein</fullName>
    </recommendedName>
</protein>
<keyword evidence="2" id="KW-0106">Calcium</keyword>
<evidence type="ECO:0000259" key="3">
    <source>
        <dbReference type="PROSITE" id="PS50222"/>
    </source>
</evidence>